<evidence type="ECO:0008006" key="4">
    <source>
        <dbReference type="Google" id="ProtNLM"/>
    </source>
</evidence>
<sequence>MEIDLDVSELVVVDHMVVAFETDDEIGCVLRLHLAFERLVEFYIKHSASPEQIKFIEKTNEFSEKLKRAVLLGIPLNIAEVGKQLGKIRNKVAHEQKPINRHQLENLIVLVDRMLLGSPSYEPLSKRKLQLFSKKTGEVIVLGSHGDVYDFIITAGAAYHGAMMIIIQAVALKKAAKKSYKSQFNGY</sequence>
<evidence type="ECO:0000313" key="2">
    <source>
        <dbReference type="EMBL" id="RMO32624.1"/>
    </source>
</evidence>
<accession>A0A2V4QZX3</accession>
<gene>
    <name evidence="2" type="ORF">ALQ44_01358</name>
</gene>
<comment type="caution">
    <text evidence="2">The sequence shown here is derived from an EMBL/GenBank/DDBJ whole genome shotgun (WGS) entry which is preliminary data.</text>
</comment>
<proteinExistence type="predicted"/>
<keyword evidence="1" id="KW-0812">Transmembrane</keyword>
<dbReference type="RefSeq" id="WP_003341673.1">
    <property type="nucleotide sequence ID" value="NZ_QJTX01000005.1"/>
</dbReference>
<dbReference type="EMBL" id="RBPQ01000037">
    <property type="protein sequence ID" value="RMO32624.1"/>
    <property type="molecule type" value="Genomic_DNA"/>
</dbReference>
<evidence type="ECO:0000313" key="3">
    <source>
        <dbReference type="Proteomes" id="UP000276886"/>
    </source>
</evidence>
<keyword evidence="1" id="KW-0472">Membrane</keyword>
<protein>
    <recommendedName>
        <fullName evidence="4">DUF4145 domain-containing protein</fullName>
    </recommendedName>
</protein>
<evidence type="ECO:0000256" key="1">
    <source>
        <dbReference type="SAM" id="Phobius"/>
    </source>
</evidence>
<reference evidence="2 3" key="1">
    <citation type="submission" date="2018-08" db="EMBL/GenBank/DDBJ databases">
        <title>Recombination of ecologically and evolutionarily significant loci maintains genetic cohesion in the Pseudomonas syringae species complex.</title>
        <authorList>
            <person name="Dillon M."/>
            <person name="Thakur S."/>
            <person name="Almeida R.N.D."/>
            <person name="Weir B.S."/>
            <person name="Guttman D.S."/>
        </authorList>
    </citation>
    <scope>NUCLEOTIDE SEQUENCE [LARGE SCALE GENOMIC DNA]</scope>
    <source>
        <strain evidence="2 3">ICMP 2788</strain>
    </source>
</reference>
<dbReference type="Proteomes" id="UP000276886">
    <property type="component" value="Unassembled WGS sequence"/>
</dbReference>
<name>A0A2V4QZX3_PSESJ</name>
<organism evidence="2 3">
    <name type="scientific">Pseudomonas syringae pv. pisi</name>
    <dbReference type="NCBI Taxonomy" id="59510"/>
    <lineage>
        <taxon>Bacteria</taxon>
        <taxon>Pseudomonadati</taxon>
        <taxon>Pseudomonadota</taxon>
        <taxon>Gammaproteobacteria</taxon>
        <taxon>Pseudomonadales</taxon>
        <taxon>Pseudomonadaceae</taxon>
        <taxon>Pseudomonas</taxon>
        <taxon>Pseudomonas syringae</taxon>
    </lineage>
</organism>
<dbReference type="AlphaFoldDB" id="A0A2V4QZX3"/>
<keyword evidence="1" id="KW-1133">Transmembrane helix</keyword>
<feature type="transmembrane region" description="Helical" evidence="1">
    <location>
        <begin position="151"/>
        <end position="172"/>
    </location>
</feature>